<proteinExistence type="predicted"/>
<gene>
    <name evidence="2" type="ORF">K402DRAFT_392214</name>
</gene>
<dbReference type="Proteomes" id="UP000800041">
    <property type="component" value="Unassembled WGS sequence"/>
</dbReference>
<protein>
    <submittedName>
        <fullName evidence="2">Uncharacterized protein</fullName>
    </submittedName>
</protein>
<dbReference type="EMBL" id="ML977150">
    <property type="protein sequence ID" value="KAF1987924.1"/>
    <property type="molecule type" value="Genomic_DNA"/>
</dbReference>
<evidence type="ECO:0000313" key="2">
    <source>
        <dbReference type="EMBL" id="KAF1987924.1"/>
    </source>
</evidence>
<evidence type="ECO:0000313" key="3">
    <source>
        <dbReference type="Proteomes" id="UP000800041"/>
    </source>
</evidence>
<organism evidence="2 3">
    <name type="scientific">Aulographum hederae CBS 113979</name>
    <dbReference type="NCBI Taxonomy" id="1176131"/>
    <lineage>
        <taxon>Eukaryota</taxon>
        <taxon>Fungi</taxon>
        <taxon>Dikarya</taxon>
        <taxon>Ascomycota</taxon>
        <taxon>Pezizomycotina</taxon>
        <taxon>Dothideomycetes</taxon>
        <taxon>Pleosporomycetidae</taxon>
        <taxon>Aulographales</taxon>
        <taxon>Aulographaceae</taxon>
    </lineage>
</organism>
<keyword evidence="3" id="KW-1185">Reference proteome</keyword>
<name>A0A6G1H4D1_9PEZI</name>
<reference evidence="2" key="1">
    <citation type="journal article" date="2020" name="Stud. Mycol.">
        <title>101 Dothideomycetes genomes: a test case for predicting lifestyles and emergence of pathogens.</title>
        <authorList>
            <person name="Haridas S."/>
            <person name="Albert R."/>
            <person name="Binder M."/>
            <person name="Bloem J."/>
            <person name="Labutti K."/>
            <person name="Salamov A."/>
            <person name="Andreopoulos B."/>
            <person name="Baker S."/>
            <person name="Barry K."/>
            <person name="Bills G."/>
            <person name="Bluhm B."/>
            <person name="Cannon C."/>
            <person name="Castanera R."/>
            <person name="Culley D."/>
            <person name="Daum C."/>
            <person name="Ezra D."/>
            <person name="Gonzalez J."/>
            <person name="Henrissat B."/>
            <person name="Kuo A."/>
            <person name="Liang C."/>
            <person name="Lipzen A."/>
            <person name="Lutzoni F."/>
            <person name="Magnuson J."/>
            <person name="Mondo S."/>
            <person name="Nolan M."/>
            <person name="Ohm R."/>
            <person name="Pangilinan J."/>
            <person name="Park H.-J."/>
            <person name="Ramirez L."/>
            <person name="Alfaro M."/>
            <person name="Sun H."/>
            <person name="Tritt A."/>
            <person name="Yoshinaga Y."/>
            <person name="Zwiers L.-H."/>
            <person name="Turgeon B."/>
            <person name="Goodwin S."/>
            <person name="Spatafora J."/>
            <person name="Crous P."/>
            <person name="Grigoriev I."/>
        </authorList>
    </citation>
    <scope>NUCLEOTIDE SEQUENCE</scope>
    <source>
        <strain evidence="2">CBS 113979</strain>
    </source>
</reference>
<accession>A0A6G1H4D1</accession>
<feature type="chain" id="PRO_5026001035" evidence="1">
    <location>
        <begin position="20"/>
        <end position="121"/>
    </location>
</feature>
<sequence length="121" mass="13387">MYFSARLIAAVAALSGVIAVPVTPEERKITCGIAATGYLHHDCFNAGVDKTTECGPWRTGINSDSRWELIHVPEWKDESEVHLKYPGKFPGIFPEGKNAEVPVGDSWAEDRIRKALKEDGY</sequence>
<feature type="signal peptide" evidence="1">
    <location>
        <begin position="1"/>
        <end position="19"/>
    </location>
</feature>
<keyword evidence="1" id="KW-0732">Signal</keyword>
<evidence type="ECO:0000256" key="1">
    <source>
        <dbReference type="SAM" id="SignalP"/>
    </source>
</evidence>
<dbReference type="AlphaFoldDB" id="A0A6G1H4D1"/>